<dbReference type="EMBL" id="FOHI01000010">
    <property type="protein sequence ID" value="SET61268.1"/>
    <property type="molecule type" value="Genomic_DNA"/>
</dbReference>
<organism evidence="1 2">
    <name type="scientific">Nitrosospira multiformis</name>
    <dbReference type="NCBI Taxonomy" id="1231"/>
    <lineage>
        <taxon>Bacteria</taxon>
        <taxon>Pseudomonadati</taxon>
        <taxon>Pseudomonadota</taxon>
        <taxon>Betaproteobacteria</taxon>
        <taxon>Nitrosomonadales</taxon>
        <taxon>Nitrosomonadaceae</taxon>
        <taxon>Nitrosospira</taxon>
    </lineage>
</organism>
<evidence type="ECO:0000313" key="2">
    <source>
        <dbReference type="Proteomes" id="UP000183339"/>
    </source>
</evidence>
<dbReference type="AlphaFoldDB" id="A0A1I0FSB0"/>
<accession>A0A1I0FSB0</accession>
<protein>
    <submittedName>
        <fullName evidence="1">Uncharacterized protein</fullName>
    </submittedName>
</protein>
<gene>
    <name evidence="1" type="ORF">SAMN05216412_11035</name>
</gene>
<reference evidence="1 2" key="1">
    <citation type="submission" date="2016-10" db="EMBL/GenBank/DDBJ databases">
        <authorList>
            <person name="de Groot N.N."/>
        </authorList>
    </citation>
    <scope>NUCLEOTIDE SEQUENCE [LARGE SCALE GENOMIC DNA]</scope>
    <source>
        <strain evidence="1 2">Nl7</strain>
    </source>
</reference>
<sequence length="82" mass="9185">MNTLEDTRKRLDQLEGQTLAVCAFLACLARTQPLHVQQSLLNAFEKEVLKATEACILLENPSYAFNGLKYVSDVLHNLVGHK</sequence>
<name>A0A1I0FSB0_9PROT</name>
<proteinExistence type="predicted"/>
<evidence type="ECO:0000313" key="1">
    <source>
        <dbReference type="EMBL" id="SET61268.1"/>
    </source>
</evidence>
<dbReference type="Proteomes" id="UP000183339">
    <property type="component" value="Unassembled WGS sequence"/>
</dbReference>